<accession>A0A2Z6E9G7</accession>
<proteinExistence type="predicted"/>
<keyword evidence="1" id="KW-0732">Signal</keyword>
<organism evidence="2">
    <name type="scientific">Babesia rodhaini</name>
    <dbReference type="NCBI Taxonomy" id="5870"/>
    <lineage>
        <taxon>Eukaryota</taxon>
        <taxon>Sar</taxon>
        <taxon>Alveolata</taxon>
        <taxon>Apicomplexa</taxon>
        <taxon>Aconoidasida</taxon>
        <taxon>Piroplasmida</taxon>
        <taxon>Babesiidae</taxon>
        <taxon>Babesia</taxon>
    </lineage>
</organism>
<sequence length="301" mass="34555">MAALKLTLFAFLAVAFTYNPVFCENLPNITDAPIKPTKDYKAKKFKESVDKTDAEIIKLVLNGFELLPHSMHDLFKTYMNAFSTKNDSAFINSTKADEKTHKEALIKSLKNLNTFEESVSRLDKIIRLFRVYGDFLNSVYYKARSKGNQEATKKMVNNVYWSKALIIKKILFVYNNVASLSITEIEQSGAVNPAYVIVINDSKVKFAALREEADKLVSTIGNNKDKAEEYYIELLYAVKQIFELTKKIHKQAINNRNEKQVEYQKSFQYKLYDLIGEMYNVSRSVIPGFFAIALSFFMIVL</sequence>
<feature type="signal peptide" evidence="1">
    <location>
        <begin position="1"/>
        <end position="23"/>
    </location>
</feature>
<keyword evidence="2" id="KW-0477">Merozoite</keyword>
<evidence type="ECO:0000313" key="2">
    <source>
        <dbReference type="EMBL" id="BBD96207.1"/>
    </source>
</evidence>
<dbReference type="EMBL" id="AB238216">
    <property type="protein sequence ID" value="BBD96207.1"/>
    <property type="molecule type" value="Genomic_DNA"/>
</dbReference>
<gene>
    <name evidence="2" type="primary">msp5</name>
</gene>
<name>A0A2Z6E9G7_BABRO</name>
<reference evidence="2" key="1">
    <citation type="submission" date="2005-10" db="EMBL/GenBank/DDBJ databases">
        <title>Five tandemly arrayed merozoite surface protein genes in the Australian strain of Babesia rodhaini.</title>
        <authorList>
            <person name="Kawabuchi T."/>
            <person name="Tsuji M."/>
            <person name="Qing W."/>
            <person name="Ishihara C."/>
        </authorList>
    </citation>
    <scope>NUCLEOTIDE SEQUENCE</scope>
    <source>
        <strain evidence="2">Australia</strain>
    </source>
</reference>
<protein>
    <submittedName>
        <fullName evidence="2">Merozoite surface protein 5</fullName>
    </submittedName>
</protein>
<evidence type="ECO:0000256" key="1">
    <source>
        <dbReference type="SAM" id="SignalP"/>
    </source>
</evidence>
<feature type="chain" id="PRO_5016424870" evidence="1">
    <location>
        <begin position="24"/>
        <end position="301"/>
    </location>
</feature>
<dbReference type="AlphaFoldDB" id="A0A2Z6E9G7"/>